<dbReference type="InterPro" id="IPR042099">
    <property type="entry name" value="ANL_N_sf"/>
</dbReference>
<evidence type="ECO:0000313" key="9">
    <source>
        <dbReference type="Proteomes" id="UP001520140"/>
    </source>
</evidence>
<feature type="compositionally biased region" description="Basic and acidic residues" evidence="5">
    <location>
        <begin position="57"/>
        <end position="72"/>
    </location>
</feature>
<evidence type="ECO:0000256" key="4">
    <source>
        <dbReference type="ARBA" id="ARBA00022840"/>
    </source>
</evidence>
<feature type="domain" description="AMP-dependent synthetase/ligase" evidence="6">
    <location>
        <begin position="120"/>
        <end position="438"/>
    </location>
</feature>
<dbReference type="Proteomes" id="UP001520140">
    <property type="component" value="Unassembled WGS sequence"/>
</dbReference>
<keyword evidence="2" id="KW-0436">Ligase</keyword>
<organism evidence="8 9">
    <name type="scientific">Rhodococcoides kroppenstedtii</name>
    <dbReference type="NCBI Taxonomy" id="293050"/>
    <lineage>
        <taxon>Bacteria</taxon>
        <taxon>Bacillati</taxon>
        <taxon>Actinomycetota</taxon>
        <taxon>Actinomycetes</taxon>
        <taxon>Mycobacteriales</taxon>
        <taxon>Nocardiaceae</taxon>
        <taxon>Rhodococcoides</taxon>
    </lineage>
</organism>
<keyword evidence="3" id="KW-0547">Nucleotide-binding</keyword>
<evidence type="ECO:0000259" key="6">
    <source>
        <dbReference type="Pfam" id="PF00501"/>
    </source>
</evidence>
<evidence type="ECO:0000256" key="3">
    <source>
        <dbReference type="ARBA" id="ARBA00022741"/>
    </source>
</evidence>
<dbReference type="InterPro" id="IPR000873">
    <property type="entry name" value="AMP-dep_synth/lig_dom"/>
</dbReference>
<dbReference type="SUPFAM" id="SSF56801">
    <property type="entry name" value="Acetyl-CoA synthetase-like"/>
    <property type="match status" value="1"/>
</dbReference>
<feature type="compositionally biased region" description="Basic and acidic residues" evidence="5">
    <location>
        <begin position="1"/>
        <end position="21"/>
    </location>
</feature>
<evidence type="ECO:0000256" key="1">
    <source>
        <dbReference type="ARBA" id="ARBA00006432"/>
    </source>
</evidence>
<accession>A0ABS7NXN6</accession>
<dbReference type="InterPro" id="IPR051087">
    <property type="entry name" value="Mitochondrial_ACSM"/>
</dbReference>
<dbReference type="Gene3D" id="3.40.50.12780">
    <property type="entry name" value="N-terminal domain of ligase-like"/>
    <property type="match status" value="1"/>
</dbReference>
<comment type="caution">
    <text evidence="8">The sequence shown here is derived from an EMBL/GenBank/DDBJ whole genome shotgun (WGS) entry which is preliminary data.</text>
</comment>
<evidence type="ECO:0000259" key="7">
    <source>
        <dbReference type="Pfam" id="PF13193"/>
    </source>
</evidence>
<feature type="region of interest" description="Disordered" evidence="5">
    <location>
        <begin position="1"/>
        <end position="77"/>
    </location>
</feature>
<protein>
    <submittedName>
        <fullName evidence="8">AMP-binding protein</fullName>
    </submittedName>
</protein>
<evidence type="ECO:0000256" key="2">
    <source>
        <dbReference type="ARBA" id="ARBA00022598"/>
    </source>
</evidence>
<evidence type="ECO:0000256" key="5">
    <source>
        <dbReference type="SAM" id="MobiDB-lite"/>
    </source>
</evidence>
<proteinExistence type="inferred from homology"/>
<keyword evidence="4" id="KW-0067">ATP-binding</keyword>
<dbReference type="InterPro" id="IPR045851">
    <property type="entry name" value="AMP-bd_C_sf"/>
</dbReference>
<dbReference type="PANTHER" id="PTHR43605">
    <property type="entry name" value="ACYL-COENZYME A SYNTHETASE"/>
    <property type="match status" value="1"/>
</dbReference>
<feature type="domain" description="AMP-binding enzyme C-terminal" evidence="7">
    <location>
        <begin position="508"/>
        <end position="585"/>
    </location>
</feature>
<keyword evidence="9" id="KW-1185">Reference proteome</keyword>
<sequence>MGERQLPRRADRAAEGERDPRGLPQPGDGGVHARTRTGDHLSVSLPITHFGGYRAPRGVDHTESQNERKDTTVHGVASAPAAADTTAAITALAETYGAASLNVAAVLCDDHDPSAIAFTFVDVDAAGALTHHDLTFGDLADKSARFATGLTSMGIGEGDRVGVLMSKREELIVALLAIWRLGAVHVPLFTAFATPAIEMRVTAAAARVVVVDSDQRPKLEGIDGIVVVETGPGFDAMVTENEPLASSVAVGGDGIIVQLFTSGTTGRPKGVPVPARALASFVAYMTYGLDVREDDVFWNAADPGWAYGLYYAILGPMAMGRRSLMLHAGFTPAVTSAVMTTFGVTNFAAAPTVYRSLSKDPSVGGLSLRRASSAGEPLTPDVLVWGEKALGVTVRDHYGQTEHGMVIVNGWHDDVRAEVIPGSMGTPLPGFAAGVIDGQIAFDVAGSPLMWFDGYLDDPDKTAERFTEDRAWYLTGDAGRVEDGSYFFSARNDDVIIMAGYRIGPFDIESVLVEHPSVIDVAVVGQPDDIRGEVVEAYVVLAPGTEGSAELEAELQQLVKTKFAAHAYPRTVHFVDALPKTPSGKIQRFLLRRKR</sequence>
<dbReference type="Pfam" id="PF00501">
    <property type="entry name" value="AMP-binding"/>
    <property type="match status" value="1"/>
</dbReference>
<dbReference type="PANTHER" id="PTHR43605:SF10">
    <property type="entry name" value="ACYL-COA SYNTHETASE MEDIUM CHAIN FAMILY MEMBER 3"/>
    <property type="match status" value="1"/>
</dbReference>
<comment type="similarity">
    <text evidence="1">Belongs to the ATP-dependent AMP-binding enzyme family.</text>
</comment>
<name>A0ABS7NXN6_9NOCA</name>
<evidence type="ECO:0000313" key="8">
    <source>
        <dbReference type="EMBL" id="MBY6322781.1"/>
    </source>
</evidence>
<dbReference type="InterPro" id="IPR025110">
    <property type="entry name" value="AMP-bd_C"/>
</dbReference>
<dbReference type="Pfam" id="PF13193">
    <property type="entry name" value="AMP-binding_C"/>
    <property type="match status" value="1"/>
</dbReference>
<dbReference type="EMBL" id="JABUKG010000025">
    <property type="protein sequence ID" value="MBY6322781.1"/>
    <property type="molecule type" value="Genomic_DNA"/>
</dbReference>
<gene>
    <name evidence="8" type="ORF">HQ605_18350</name>
</gene>
<dbReference type="Gene3D" id="3.30.300.30">
    <property type="match status" value="1"/>
</dbReference>
<reference evidence="8 9" key="1">
    <citation type="submission" date="2020-06" db="EMBL/GenBank/DDBJ databases">
        <title>Taxonomy, biology and ecology of Rhodococcus bacteria occurring in California pistachio and other woody hosts as revealed by genome sequence analyses.</title>
        <authorList>
            <person name="Gai Y."/>
            <person name="Riely B."/>
        </authorList>
    </citation>
    <scope>NUCLEOTIDE SEQUENCE [LARGE SCALE GENOMIC DNA]</scope>
    <source>
        <strain evidence="8 9">BP-284</strain>
    </source>
</reference>